<dbReference type="CDD" id="cd07067">
    <property type="entry name" value="HP_PGM_like"/>
    <property type="match status" value="1"/>
</dbReference>
<dbReference type="GO" id="GO:0005737">
    <property type="term" value="C:cytoplasm"/>
    <property type="evidence" value="ECO:0007669"/>
    <property type="project" value="TreeGrafter"/>
</dbReference>
<dbReference type="GO" id="GO:0016791">
    <property type="term" value="F:phosphatase activity"/>
    <property type="evidence" value="ECO:0007669"/>
    <property type="project" value="TreeGrafter"/>
</dbReference>
<dbReference type="PANTHER" id="PTHR48100:SF1">
    <property type="entry name" value="HISTIDINE PHOSPHATASE FAMILY PROTEIN-RELATED"/>
    <property type="match status" value="1"/>
</dbReference>
<dbReference type="PANTHER" id="PTHR48100">
    <property type="entry name" value="BROAD-SPECIFICITY PHOSPHATASE YOR283W-RELATED"/>
    <property type="match status" value="1"/>
</dbReference>
<dbReference type="SUPFAM" id="SSF53254">
    <property type="entry name" value="Phosphoglycerate mutase-like"/>
    <property type="match status" value="1"/>
</dbReference>
<proteinExistence type="predicted"/>
<gene>
    <name evidence="2" type="ORF">KCG34_24645</name>
</gene>
<sequence length="190" mass="20632">MSRLYMIRHGKPSSTWGDEAAADPGLDEAGRAQAEAAADALMALPEGERPTRVLSSPLRRCRETAQPFADRLGVAVEIDPRFGEIPTPAALTEAERGPWLRQVFTGRWTEAKGDLDYDAWRRGIASALADFGGWAVFSHFVAINAAVTTLMGKEEVLAFRPDHCAITVFEVGAEGLRLVELGPEAQTQVL</sequence>
<evidence type="ECO:0000313" key="2">
    <source>
        <dbReference type="EMBL" id="QUD88177.1"/>
    </source>
</evidence>
<dbReference type="InterPro" id="IPR013078">
    <property type="entry name" value="His_Pase_superF_clade-1"/>
</dbReference>
<feature type="region of interest" description="Disordered" evidence="1">
    <location>
        <begin position="1"/>
        <end position="23"/>
    </location>
</feature>
<protein>
    <submittedName>
        <fullName evidence="2">Histidine phosphatase family protein</fullName>
    </submittedName>
</protein>
<dbReference type="KEGG" id="caul:KCG34_24645"/>
<dbReference type="InterPro" id="IPR050275">
    <property type="entry name" value="PGM_Phosphatase"/>
</dbReference>
<dbReference type="InterPro" id="IPR029033">
    <property type="entry name" value="His_PPase_superfam"/>
</dbReference>
<feature type="compositionally biased region" description="Basic residues" evidence="1">
    <location>
        <begin position="1"/>
        <end position="11"/>
    </location>
</feature>
<evidence type="ECO:0000313" key="3">
    <source>
        <dbReference type="Proteomes" id="UP000676409"/>
    </source>
</evidence>
<dbReference type="Proteomes" id="UP000676409">
    <property type="component" value="Chromosome"/>
</dbReference>
<dbReference type="RefSeq" id="WP_211938228.1">
    <property type="nucleotide sequence ID" value="NZ_CP073078.1"/>
</dbReference>
<dbReference type="EMBL" id="CP073078">
    <property type="protein sequence ID" value="QUD88177.1"/>
    <property type="molecule type" value="Genomic_DNA"/>
</dbReference>
<keyword evidence="3" id="KW-1185">Reference proteome</keyword>
<reference evidence="2" key="1">
    <citation type="submission" date="2021-04" db="EMBL/GenBank/DDBJ databases">
        <title>The complete genome sequence of Caulobacter sp. S6.</title>
        <authorList>
            <person name="Tang Y."/>
            <person name="Ouyang W."/>
            <person name="Liu Q."/>
            <person name="Huang B."/>
            <person name="Guo Z."/>
            <person name="Lei P."/>
        </authorList>
    </citation>
    <scope>NUCLEOTIDE SEQUENCE</scope>
    <source>
        <strain evidence="2">S6</strain>
    </source>
</reference>
<dbReference type="Pfam" id="PF00300">
    <property type="entry name" value="His_Phos_1"/>
    <property type="match status" value="1"/>
</dbReference>
<dbReference type="AlphaFoldDB" id="A0A975G095"/>
<dbReference type="Gene3D" id="3.40.50.1240">
    <property type="entry name" value="Phosphoglycerate mutase-like"/>
    <property type="match status" value="1"/>
</dbReference>
<accession>A0A975G095</accession>
<name>A0A975G095_9CAUL</name>
<evidence type="ECO:0000256" key="1">
    <source>
        <dbReference type="SAM" id="MobiDB-lite"/>
    </source>
</evidence>
<dbReference type="SMART" id="SM00855">
    <property type="entry name" value="PGAM"/>
    <property type="match status" value="1"/>
</dbReference>
<organism evidence="2 3">
    <name type="scientific">Phenylobacterium montanum</name>
    <dbReference type="NCBI Taxonomy" id="2823693"/>
    <lineage>
        <taxon>Bacteria</taxon>
        <taxon>Pseudomonadati</taxon>
        <taxon>Pseudomonadota</taxon>
        <taxon>Alphaproteobacteria</taxon>
        <taxon>Caulobacterales</taxon>
        <taxon>Caulobacteraceae</taxon>
        <taxon>Phenylobacterium</taxon>
    </lineage>
</organism>